<dbReference type="EMBL" id="JAAWVQ010097478">
    <property type="protein sequence ID" value="MBN3280274.1"/>
    <property type="molecule type" value="Genomic_DNA"/>
</dbReference>
<reference evidence="6" key="1">
    <citation type="journal article" date="2021" name="Cell">
        <title>Tracing the genetic footprints of vertebrate landing in non-teleost ray-finned fishes.</title>
        <authorList>
            <person name="Bi X."/>
            <person name="Wang K."/>
            <person name="Yang L."/>
            <person name="Pan H."/>
            <person name="Jiang H."/>
            <person name="Wei Q."/>
            <person name="Fang M."/>
            <person name="Yu H."/>
            <person name="Zhu C."/>
            <person name="Cai Y."/>
            <person name="He Y."/>
            <person name="Gan X."/>
            <person name="Zeng H."/>
            <person name="Yu D."/>
            <person name="Zhu Y."/>
            <person name="Jiang H."/>
            <person name="Qiu Q."/>
            <person name="Yang H."/>
            <person name="Zhang Y.E."/>
            <person name="Wang W."/>
            <person name="Zhu M."/>
            <person name="He S."/>
            <person name="Zhang G."/>
        </authorList>
    </citation>
    <scope>NUCLEOTIDE SEQUENCE</scope>
    <source>
        <strain evidence="6">Pddl_001</strain>
    </source>
</reference>
<dbReference type="SUPFAM" id="SSF49562">
    <property type="entry name" value="C2 domain (Calcium/lipid-binding domain, CaLB)"/>
    <property type="match status" value="1"/>
</dbReference>
<dbReference type="Proteomes" id="UP001166093">
    <property type="component" value="Unassembled WGS sequence"/>
</dbReference>
<keyword evidence="3" id="KW-0106">Calcium</keyword>
<sequence>MTFAIQLPDLASVPFIVEDQNAILASELIAQYTLHLANMNPGYRWVPLLSKEGISLDPTSLFIYMWFS</sequence>
<feature type="non-terminal residue" evidence="6">
    <location>
        <position position="68"/>
    </location>
</feature>
<dbReference type="InterPro" id="IPR035892">
    <property type="entry name" value="C2_domain_sf"/>
</dbReference>
<comment type="caution">
    <text evidence="6">The sequence shown here is derived from an EMBL/GenBank/DDBJ whole genome shotgun (WGS) entry which is preliminary data.</text>
</comment>
<evidence type="ECO:0000313" key="7">
    <source>
        <dbReference type="Proteomes" id="UP001166093"/>
    </source>
</evidence>
<keyword evidence="4" id="KW-0443">Lipid metabolism</keyword>
<accession>A0ABS2Y1G9</accession>
<comment type="catalytic activity">
    <reaction evidence="5">
        <text>a 1,2-diacyl-sn-glycero-3-phospho-(1D-myo-inositol-4,5-bisphosphate) + H2O = 1D-myo-inositol 1,4,5-trisphosphate + a 1,2-diacyl-sn-glycerol + H(+)</text>
        <dbReference type="Rhea" id="RHEA:33179"/>
        <dbReference type="ChEBI" id="CHEBI:15377"/>
        <dbReference type="ChEBI" id="CHEBI:15378"/>
        <dbReference type="ChEBI" id="CHEBI:17815"/>
        <dbReference type="ChEBI" id="CHEBI:58456"/>
        <dbReference type="ChEBI" id="CHEBI:203600"/>
        <dbReference type="EC" id="3.1.4.11"/>
    </reaction>
    <physiologicalReaction direction="left-to-right" evidence="5">
        <dbReference type="Rhea" id="RHEA:33180"/>
    </physiologicalReaction>
</comment>
<protein>
    <submittedName>
        <fullName evidence="6">PLCZ1 phosphodiesterase</fullName>
    </submittedName>
</protein>
<dbReference type="InterPro" id="IPR001192">
    <property type="entry name" value="PI-PLC_fam"/>
</dbReference>
<gene>
    <name evidence="6" type="primary">Plcz</name>
    <name evidence="6" type="ORF">GTO93_0000745</name>
</gene>
<dbReference type="PANTHER" id="PTHR10336:SF29">
    <property type="entry name" value="1-PHOSPHATIDYLINOSITOL 4,5-BISPHOSPHATE PHOSPHODIESTERASE ZETA-1"/>
    <property type="match status" value="1"/>
</dbReference>
<keyword evidence="2" id="KW-0378">Hydrolase</keyword>
<organism evidence="6 7">
    <name type="scientific">Polyodon spathula</name>
    <name type="common">North American paddlefish</name>
    <name type="synonym">Squalus spathula</name>
    <dbReference type="NCBI Taxonomy" id="7913"/>
    <lineage>
        <taxon>Eukaryota</taxon>
        <taxon>Metazoa</taxon>
        <taxon>Chordata</taxon>
        <taxon>Craniata</taxon>
        <taxon>Vertebrata</taxon>
        <taxon>Euteleostomi</taxon>
        <taxon>Actinopterygii</taxon>
        <taxon>Chondrostei</taxon>
        <taxon>Acipenseriformes</taxon>
        <taxon>Polyodontidae</taxon>
        <taxon>Polyodon</taxon>
    </lineage>
</organism>
<evidence type="ECO:0000256" key="1">
    <source>
        <dbReference type="ARBA" id="ARBA00001913"/>
    </source>
</evidence>
<evidence type="ECO:0000256" key="5">
    <source>
        <dbReference type="ARBA" id="ARBA00023674"/>
    </source>
</evidence>
<feature type="non-terminal residue" evidence="6">
    <location>
        <position position="1"/>
    </location>
</feature>
<name>A0ABS2Y1G9_POLSP</name>
<evidence type="ECO:0000256" key="4">
    <source>
        <dbReference type="ARBA" id="ARBA00023098"/>
    </source>
</evidence>
<evidence type="ECO:0000313" key="6">
    <source>
        <dbReference type="EMBL" id="MBN3280274.1"/>
    </source>
</evidence>
<proteinExistence type="predicted"/>
<comment type="cofactor">
    <cofactor evidence="1">
        <name>Ca(2+)</name>
        <dbReference type="ChEBI" id="CHEBI:29108"/>
    </cofactor>
</comment>
<dbReference type="Gene3D" id="2.60.40.150">
    <property type="entry name" value="C2 domain"/>
    <property type="match status" value="1"/>
</dbReference>
<evidence type="ECO:0000256" key="3">
    <source>
        <dbReference type="ARBA" id="ARBA00022837"/>
    </source>
</evidence>
<evidence type="ECO:0000256" key="2">
    <source>
        <dbReference type="ARBA" id="ARBA00022801"/>
    </source>
</evidence>
<keyword evidence="7" id="KW-1185">Reference proteome</keyword>
<dbReference type="PANTHER" id="PTHR10336">
    <property type="entry name" value="PHOSPHOINOSITIDE-SPECIFIC PHOSPHOLIPASE C FAMILY PROTEIN"/>
    <property type="match status" value="1"/>
</dbReference>